<evidence type="ECO:0000313" key="5">
    <source>
        <dbReference type="Proteomes" id="UP000275076"/>
    </source>
</evidence>
<dbReference type="Gene3D" id="1.10.12.10">
    <property type="entry name" value="Lyase 2-enoyl-coa Hydratase, Chain A, domain 2"/>
    <property type="match status" value="1"/>
</dbReference>
<dbReference type="Gene3D" id="3.90.226.10">
    <property type="entry name" value="2-enoyl-CoA Hydratase, Chain A, domain 1"/>
    <property type="match status" value="1"/>
</dbReference>
<proteinExistence type="inferred from homology"/>
<dbReference type="AlphaFoldDB" id="A0A3R9QNQ8"/>
<comment type="caution">
    <text evidence="4">The sequence shown here is derived from an EMBL/GenBank/DDBJ whole genome shotgun (WGS) entry which is preliminary data.</text>
</comment>
<evidence type="ECO:0000313" key="4">
    <source>
        <dbReference type="EMBL" id="RSL30015.1"/>
    </source>
</evidence>
<dbReference type="Proteomes" id="UP000275076">
    <property type="component" value="Unassembled WGS sequence"/>
</dbReference>
<dbReference type="EMBL" id="RBVX01000045">
    <property type="protein sequence ID" value="RSL30015.1"/>
    <property type="molecule type" value="Genomic_DNA"/>
</dbReference>
<dbReference type="GO" id="GO:0004300">
    <property type="term" value="F:enoyl-CoA hydratase activity"/>
    <property type="evidence" value="ECO:0007669"/>
    <property type="project" value="UniProtKB-EC"/>
</dbReference>
<evidence type="ECO:0000256" key="2">
    <source>
        <dbReference type="ARBA" id="ARBA00023239"/>
    </source>
</evidence>
<organism evidence="4 5">
    <name type="scientific">Salibacterium salarium</name>
    <dbReference type="NCBI Taxonomy" id="284579"/>
    <lineage>
        <taxon>Bacteria</taxon>
        <taxon>Bacillati</taxon>
        <taxon>Bacillota</taxon>
        <taxon>Bacilli</taxon>
        <taxon>Bacillales</taxon>
        <taxon>Bacillaceae</taxon>
    </lineage>
</organism>
<protein>
    <submittedName>
        <fullName evidence="4">Enoyl-CoA hydratase</fullName>
        <ecNumber evidence="4">4.2.1.17</ecNumber>
    </submittedName>
</protein>
<sequence>MSESFINARTAGSIGFIELNRPESANALNRQMVKEIVNQAETFDADNAIRVIVIQGKGRAFAAGADIEEMKEETPLTFEMDDPFADWDRLTLIHKPLIASVHGFALGGGFELALHCDLIIAADNAEFGFPEVTLGVMPGAGGTQFLTRASGRRKALEWIWTGNRILAKTAYDYHIVNRLTAKELLDEETIRLAREIAERAPIAQRLIKEAVVHAEDVSLKDGMKLERKNFYLAFASEDQKEGMRAFSEKRKPFFKGV</sequence>
<evidence type="ECO:0000256" key="1">
    <source>
        <dbReference type="ARBA" id="ARBA00005254"/>
    </source>
</evidence>
<dbReference type="Pfam" id="PF00378">
    <property type="entry name" value="ECH_1"/>
    <property type="match status" value="1"/>
</dbReference>
<dbReference type="RefSeq" id="WP_125561499.1">
    <property type="nucleotide sequence ID" value="NZ_RBVX01000045.1"/>
</dbReference>
<name>A0A3R9QNQ8_9BACI</name>
<dbReference type="InterPro" id="IPR018376">
    <property type="entry name" value="Enoyl-CoA_hyd/isom_CS"/>
</dbReference>
<dbReference type="InterPro" id="IPR029045">
    <property type="entry name" value="ClpP/crotonase-like_dom_sf"/>
</dbReference>
<gene>
    <name evidence="4" type="ORF">D7Z54_28340</name>
</gene>
<dbReference type="PANTHER" id="PTHR11941:SF54">
    <property type="entry name" value="ENOYL-COA HYDRATASE, MITOCHONDRIAL"/>
    <property type="match status" value="1"/>
</dbReference>
<dbReference type="CDD" id="cd06558">
    <property type="entry name" value="crotonase-like"/>
    <property type="match status" value="1"/>
</dbReference>
<comment type="similarity">
    <text evidence="1 3">Belongs to the enoyl-CoA hydratase/isomerase family.</text>
</comment>
<dbReference type="InterPro" id="IPR001753">
    <property type="entry name" value="Enoyl-CoA_hydra/iso"/>
</dbReference>
<dbReference type="GO" id="GO:0006635">
    <property type="term" value="P:fatty acid beta-oxidation"/>
    <property type="evidence" value="ECO:0007669"/>
    <property type="project" value="TreeGrafter"/>
</dbReference>
<dbReference type="PROSITE" id="PS00166">
    <property type="entry name" value="ENOYL_COA_HYDRATASE"/>
    <property type="match status" value="1"/>
</dbReference>
<dbReference type="EC" id="4.2.1.17" evidence="4"/>
<accession>A0A3R9QNQ8</accession>
<keyword evidence="5" id="KW-1185">Reference proteome</keyword>
<evidence type="ECO:0000256" key="3">
    <source>
        <dbReference type="RuleBase" id="RU003707"/>
    </source>
</evidence>
<dbReference type="InterPro" id="IPR014748">
    <property type="entry name" value="Enoyl-CoA_hydra_C"/>
</dbReference>
<reference evidence="4 5" key="1">
    <citation type="submission" date="2018-10" db="EMBL/GenBank/DDBJ databases">
        <title>Draft genome sequence of Bacillus salarius IM0101, isolated from a hypersaline soil in Inner Mongolia, China.</title>
        <authorList>
            <person name="Yamprayoonswat W."/>
            <person name="Boonvisut S."/>
            <person name="Jumpathong W."/>
            <person name="Sittihan S."/>
            <person name="Ruangsuj P."/>
            <person name="Wanthongcharoen S."/>
            <person name="Thongpramul N."/>
            <person name="Pimmason S."/>
            <person name="Yu B."/>
            <person name="Yasawong M."/>
        </authorList>
    </citation>
    <scope>NUCLEOTIDE SEQUENCE [LARGE SCALE GENOMIC DNA]</scope>
    <source>
        <strain evidence="4 5">IM0101</strain>
    </source>
</reference>
<dbReference type="FunFam" id="3.90.226.10:FF:000009">
    <property type="entry name" value="Carnitinyl-CoA dehydratase"/>
    <property type="match status" value="1"/>
</dbReference>
<dbReference type="OrthoDB" id="9775794at2"/>
<keyword evidence="2 4" id="KW-0456">Lyase</keyword>
<dbReference type="PANTHER" id="PTHR11941">
    <property type="entry name" value="ENOYL-COA HYDRATASE-RELATED"/>
    <property type="match status" value="1"/>
</dbReference>
<dbReference type="FunFam" id="1.10.12.10:FF:000001">
    <property type="entry name" value="Probable enoyl-CoA hydratase, mitochondrial"/>
    <property type="match status" value="1"/>
</dbReference>
<dbReference type="SUPFAM" id="SSF52096">
    <property type="entry name" value="ClpP/crotonase"/>
    <property type="match status" value="1"/>
</dbReference>